<evidence type="ECO:0000313" key="3">
    <source>
        <dbReference type="Proteomes" id="UP001227101"/>
    </source>
</evidence>
<sequence>MIDFLPTIADRRVREEGANVPGREDHGNSRPARGAAILAETP</sequence>
<protein>
    <submittedName>
        <fullName evidence="2">Uncharacterized protein</fullName>
    </submittedName>
</protein>
<feature type="compositionally biased region" description="Basic and acidic residues" evidence="1">
    <location>
        <begin position="9"/>
        <end position="28"/>
    </location>
</feature>
<gene>
    <name evidence="2" type="ORF">QP939_34060</name>
</gene>
<evidence type="ECO:0000313" key="2">
    <source>
        <dbReference type="EMBL" id="WIV53879.1"/>
    </source>
</evidence>
<keyword evidence="3" id="KW-1185">Reference proteome</keyword>
<proteinExistence type="predicted"/>
<reference evidence="2 3" key="1">
    <citation type="submission" date="2023-06" db="EMBL/GenBank/DDBJ databases">
        <authorList>
            <person name="Oyuntsetseg B."/>
            <person name="Kim S.B."/>
        </authorList>
    </citation>
    <scope>NUCLEOTIDE SEQUENCE [LARGE SCALE GENOMIC DNA]</scope>
    <source>
        <strain evidence="2 3">2-2</strain>
    </source>
</reference>
<feature type="region of interest" description="Disordered" evidence="1">
    <location>
        <begin position="1"/>
        <end position="42"/>
    </location>
</feature>
<dbReference type="Proteomes" id="UP001227101">
    <property type="component" value="Chromosome"/>
</dbReference>
<name>A0ABY8XE48_9PSEU</name>
<accession>A0ABY8XE48</accession>
<organism evidence="2 3">
    <name type="scientific">Amycolatopsis nalaikhensis</name>
    <dbReference type="NCBI Taxonomy" id="715472"/>
    <lineage>
        <taxon>Bacteria</taxon>
        <taxon>Bacillati</taxon>
        <taxon>Actinomycetota</taxon>
        <taxon>Actinomycetes</taxon>
        <taxon>Pseudonocardiales</taxon>
        <taxon>Pseudonocardiaceae</taxon>
        <taxon>Amycolatopsis</taxon>
    </lineage>
</organism>
<dbReference type="EMBL" id="CP127173">
    <property type="protein sequence ID" value="WIV53879.1"/>
    <property type="molecule type" value="Genomic_DNA"/>
</dbReference>
<dbReference type="RefSeq" id="WP_285450379.1">
    <property type="nucleotide sequence ID" value="NZ_CP127173.1"/>
</dbReference>
<evidence type="ECO:0000256" key="1">
    <source>
        <dbReference type="SAM" id="MobiDB-lite"/>
    </source>
</evidence>